<reference evidence="3" key="1">
    <citation type="submission" date="2016-06" db="UniProtKB">
        <authorList>
            <consortium name="WormBaseParasite"/>
        </authorList>
    </citation>
    <scope>IDENTIFICATION</scope>
</reference>
<dbReference type="WBParaSite" id="SSLN_0000709701-mRNA-1">
    <property type="protein sequence ID" value="SSLN_0000709701-mRNA-1"/>
    <property type="gene ID" value="SSLN_0000709701"/>
</dbReference>
<evidence type="ECO:0000313" key="2">
    <source>
        <dbReference type="Proteomes" id="UP000275846"/>
    </source>
</evidence>
<protein>
    <submittedName>
        <fullName evidence="1 3">Uncharacterized protein</fullName>
    </submittedName>
</protein>
<sequence length="205" mass="22833">MLNLLEVDYWRARVNTVPFGASIGLGKSACLLASPRQSAVVAVRRIREAVFDVGQGTSGDHCSFREHRLSVSRARSSANHHCFLKGKIVVQLLYVTIDKRQLILAVGYDGLPPSRVERRHRQLKTALPASEDWTPLLDKLPLRLRDIRVALKLDMASSAVDIVFDYQERWSRQPFGAPTNVLTPLGGNSCVPCSLFRLPCTLLIS</sequence>
<reference evidence="1 2" key="2">
    <citation type="submission" date="2018-11" db="EMBL/GenBank/DDBJ databases">
        <authorList>
            <consortium name="Pathogen Informatics"/>
        </authorList>
    </citation>
    <scope>NUCLEOTIDE SEQUENCE [LARGE SCALE GENOMIC DNA]</scope>
    <source>
        <strain evidence="1 2">NST_G2</strain>
    </source>
</reference>
<dbReference type="EMBL" id="UYSU01033891">
    <property type="protein sequence ID" value="VDL93263.1"/>
    <property type="molecule type" value="Genomic_DNA"/>
</dbReference>
<evidence type="ECO:0000313" key="1">
    <source>
        <dbReference type="EMBL" id="VDL93263.1"/>
    </source>
</evidence>
<organism evidence="3">
    <name type="scientific">Schistocephalus solidus</name>
    <name type="common">Tapeworm</name>
    <dbReference type="NCBI Taxonomy" id="70667"/>
    <lineage>
        <taxon>Eukaryota</taxon>
        <taxon>Metazoa</taxon>
        <taxon>Spiralia</taxon>
        <taxon>Lophotrochozoa</taxon>
        <taxon>Platyhelminthes</taxon>
        <taxon>Cestoda</taxon>
        <taxon>Eucestoda</taxon>
        <taxon>Diphyllobothriidea</taxon>
        <taxon>Diphyllobothriidae</taxon>
        <taxon>Schistocephalus</taxon>
    </lineage>
</organism>
<dbReference type="AlphaFoldDB" id="A0A183SRN0"/>
<evidence type="ECO:0000313" key="3">
    <source>
        <dbReference type="WBParaSite" id="SSLN_0000709701-mRNA-1"/>
    </source>
</evidence>
<proteinExistence type="predicted"/>
<keyword evidence="2" id="KW-1185">Reference proteome</keyword>
<accession>A0A183SRN0</accession>
<gene>
    <name evidence="1" type="ORF">SSLN_LOCUS6878</name>
</gene>
<name>A0A183SRN0_SCHSO</name>
<dbReference type="Proteomes" id="UP000275846">
    <property type="component" value="Unassembled WGS sequence"/>
</dbReference>